<gene>
    <name evidence="3" type="ORF">SAMN02745221_02001</name>
</gene>
<evidence type="ECO:0000256" key="1">
    <source>
        <dbReference type="SAM" id="Phobius"/>
    </source>
</evidence>
<dbReference type="GO" id="GO:0043709">
    <property type="term" value="P:cell adhesion involved in single-species biofilm formation"/>
    <property type="evidence" value="ECO:0007669"/>
    <property type="project" value="TreeGrafter"/>
</dbReference>
<dbReference type="RefSeq" id="WP_073093346.1">
    <property type="nucleotide sequence ID" value="NZ_FQWY01000046.1"/>
</dbReference>
<evidence type="ECO:0000313" key="3">
    <source>
        <dbReference type="EMBL" id="SHH23943.1"/>
    </source>
</evidence>
<dbReference type="Gene3D" id="3.30.70.270">
    <property type="match status" value="1"/>
</dbReference>
<keyword evidence="1" id="KW-1133">Transmembrane helix</keyword>
<keyword evidence="4" id="KW-1185">Reference proteome</keyword>
<feature type="domain" description="GGDEF" evidence="2">
    <location>
        <begin position="208"/>
        <end position="327"/>
    </location>
</feature>
<name>A0A1M5RDR4_9FIRM</name>
<proteinExistence type="predicted"/>
<dbReference type="AlphaFoldDB" id="A0A1M5RDR4"/>
<dbReference type="PROSITE" id="PS50887">
    <property type="entry name" value="GGDEF"/>
    <property type="match status" value="1"/>
</dbReference>
<feature type="transmembrane region" description="Helical" evidence="1">
    <location>
        <begin position="125"/>
        <end position="144"/>
    </location>
</feature>
<dbReference type="OrthoDB" id="9804955at2"/>
<sequence>MDMKNMENNLKLIWQEKTKLHKEKLIARLRFLVLIIGLILYLLIEPAYDLKFLAILALLIAYAGMILFFPPLHHILSYPNLATALSDNAIVFILCYFSGGLASPFILGFALPLLIFAVHPSRQKLFRAVALSWGIILLLAILTGFHPRTFVHLAATISVIAIFANILIYDEIRSLTSAAAKDGLTGLYTHKVFFDILHILTSPKSPIKHFSLVMIDLDDFKKLNDEKGHLVGDQALKDVAQALLHHLRDSDMVFRYGGDEFAVILPEVGYNLAKNIVERLRQAIINLGYSKSVSMGIAVYPEEEDNPYFLVELADKRMYAEKNPTKK</sequence>
<keyword evidence="1" id="KW-0472">Membrane</keyword>
<keyword evidence="1" id="KW-0812">Transmembrane</keyword>
<dbReference type="InterPro" id="IPR050469">
    <property type="entry name" value="Diguanylate_Cyclase"/>
</dbReference>
<dbReference type="InterPro" id="IPR043128">
    <property type="entry name" value="Rev_trsase/Diguanyl_cyclase"/>
</dbReference>
<dbReference type="CDD" id="cd01949">
    <property type="entry name" value="GGDEF"/>
    <property type="match status" value="1"/>
</dbReference>
<protein>
    <submittedName>
        <fullName evidence="3">Diguanylate cyclase (GGDEF) domain-containing protein</fullName>
    </submittedName>
</protein>
<dbReference type="SMART" id="SM00267">
    <property type="entry name" value="GGDEF"/>
    <property type="match status" value="1"/>
</dbReference>
<evidence type="ECO:0000313" key="4">
    <source>
        <dbReference type="Proteomes" id="UP000242329"/>
    </source>
</evidence>
<dbReference type="EMBL" id="FQWY01000046">
    <property type="protein sequence ID" value="SHH23943.1"/>
    <property type="molecule type" value="Genomic_DNA"/>
</dbReference>
<dbReference type="InterPro" id="IPR029787">
    <property type="entry name" value="Nucleotide_cyclase"/>
</dbReference>
<feature type="transmembrane region" description="Helical" evidence="1">
    <location>
        <begin position="89"/>
        <end position="118"/>
    </location>
</feature>
<dbReference type="Pfam" id="PF00990">
    <property type="entry name" value="GGDEF"/>
    <property type="match status" value="1"/>
</dbReference>
<evidence type="ECO:0000259" key="2">
    <source>
        <dbReference type="PROSITE" id="PS50887"/>
    </source>
</evidence>
<dbReference type="Proteomes" id="UP000242329">
    <property type="component" value="Unassembled WGS sequence"/>
</dbReference>
<dbReference type="InterPro" id="IPR000160">
    <property type="entry name" value="GGDEF_dom"/>
</dbReference>
<dbReference type="GO" id="GO:0005886">
    <property type="term" value="C:plasma membrane"/>
    <property type="evidence" value="ECO:0007669"/>
    <property type="project" value="TreeGrafter"/>
</dbReference>
<dbReference type="SUPFAM" id="SSF55073">
    <property type="entry name" value="Nucleotide cyclase"/>
    <property type="match status" value="1"/>
</dbReference>
<feature type="transmembrane region" description="Helical" evidence="1">
    <location>
        <begin position="150"/>
        <end position="169"/>
    </location>
</feature>
<reference evidence="4" key="1">
    <citation type="submission" date="2016-11" db="EMBL/GenBank/DDBJ databases">
        <authorList>
            <person name="Varghese N."/>
            <person name="Submissions S."/>
        </authorList>
    </citation>
    <scope>NUCLEOTIDE SEQUENCE [LARGE SCALE GENOMIC DNA]</scope>
    <source>
        <strain evidence="4">DSM 11003</strain>
    </source>
</reference>
<feature type="transmembrane region" description="Helical" evidence="1">
    <location>
        <begin position="50"/>
        <end position="69"/>
    </location>
</feature>
<dbReference type="PANTHER" id="PTHR45138:SF9">
    <property type="entry name" value="DIGUANYLATE CYCLASE DGCM-RELATED"/>
    <property type="match status" value="1"/>
</dbReference>
<dbReference type="GO" id="GO:1902201">
    <property type="term" value="P:negative regulation of bacterial-type flagellum-dependent cell motility"/>
    <property type="evidence" value="ECO:0007669"/>
    <property type="project" value="TreeGrafter"/>
</dbReference>
<dbReference type="PANTHER" id="PTHR45138">
    <property type="entry name" value="REGULATORY COMPONENTS OF SENSORY TRANSDUCTION SYSTEM"/>
    <property type="match status" value="1"/>
</dbReference>
<dbReference type="STRING" id="1123382.SAMN02745221_02001"/>
<dbReference type="NCBIfam" id="TIGR00254">
    <property type="entry name" value="GGDEF"/>
    <property type="match status" value="1"/>
</dbReference>
<accession>A0A1M5RDR4</accession>
<dbReference type="GO" id="GO:0052621">
    <property type="term" value="F:diguanylate cyclase activity"/>
    <property type="evidence" value="ECO:0007669"/>
    <property type="project" value="TreeGrafter"/>
</dbReference>
<organism evidence="3 4">
    <name type="scientific">Thermosyntropha lipolytica DSM 11003</name>
    <dbReference type="NCBI Taxonomy" id="1123382"/>
    <lineage>
        <taxon>Bacteria</taxon>
        <taxon>Bacillati</taxon>
        <taxon>Bacillota</taxon>
        <taxon>Clostridia</taxon>
        <taxon>Eubacteriales</taxon>
        <taxon>Syntrophomonadaceae</taxon>
        <taxon>Thermosyntropha</taxon>
    </lineage>
</organism>
<feature type="transmembrane region" description="Helical" evidence="1">
    <location>
        <begin position="25"/>
        <end position="43"/>
    </location>
</feature>